<gene>
    <name evidence="1" type="ORF">K0625_09075</name>
</gene>
<dbReference type="EMBL" id="JAHZST010000005">
    <property type="protein sequence ID" value="MBW8183821.1"/>
    <property type="molecule type" value="Genomic_DNA"/>
</dbReference>
<sequence>MTEINPILASFIEDVKQHQAVWGLQDESGEGWVVCDSSEYEDTDVMPLWSTEAQAKVHCNDEWANYQPVAIGLTDLLEFWISDLNEDGVLIGTNWQEDQECLEMDPIILAKSLVNVEEE</sequence>
<protein>
    <submittedName>
        <fullName evidence="1">DUF2750 domain-containing protein</fullName>
    </submittedName>
</protein>
<dbReference type="Proteomes" id="UP001195963">
    <property type="component" value="Unassembled WGS sequence"/>
</dbReference>
<comment type="caution">
    <text evidence="1">The sequence shown here is derived from an EMBL/GenBank/DDBJ whole genome shotgun (WGS) entry which is preliminary data.</text>
</comment>
<accession>A0ABS7E290</accession>
<name>A0ABS7E290_9GAMM</name>
<dbReference type="InterPro" id="IPR021284">
    <property type="entry name" value="DUF2750"/>
</dbReference>
<dbReference type="Pfam" id="PF11042">
    <property type="entry name" value="DUF2750"/>
    <property type="match status" value="1"/>
</dbReference>
<proteinExistence type="predicted"/>
<keyword evidence="2" id="KW-1185">Reference proteome</keyword>
<reference evidence="1 2" key="1">
    <citation type="submission" date="2021-07" db="EMBL/GenBank/DDBJ databases">
        <title>Shewanella sp. nov, isolated from SCS.</title>
        <authorList>
            <person name="Cao W.R."/>
        </authorList>
    </citation>
    <scope>NUCLEOTIDE SEQUENCE [LARGE SCALE GENOMIC DNA]</scope>
    <source>
        <strain evidence="1 2">NR704-98</strain>
    </source>
</reference>
<evidence type="ECO:0000313" key="2">
    <source>
        <dbReference type="Proteomes" id="UP001195963"/>
    </source>
</evidence>
<evidence type="ECO:0000313" key="1">
    <source>
        <dbReference type="EMBL" id="MBW8183821.1"/>
    </source>
</evidence>
<dbReference type="RefSeq" id="WP_012324576.1">
    <property type="nucleotide sequence ID" value="NZ_JAHZST010000005.1"/>
</dbReference>
<organism evidence="1 2">
    <name type="scientific">Shewanella nanhaiensis</name>
    <dbReference type="NCBI Taxonomy" id="2864872"/>
    <lineage>
        <taxon>Bacteria</taxon>
        <taxon>Pseudomonadati</taxon>
        <taxon>Pseudomonadota</taxon>
        <taxon>Gammaproteobacteria</taxon>
        <taxon>Alteromonadales</taxon>
        <taxon>Shewanellaceae</taxon>
        <taxon>Shewanella</taxon>
    </lineage>
</organism>